<protein>
    <submittedName>
        <fullName evidence="1">DUF6323 family protein</fullName>
    </submittedName>
</protein>
<reference evidence="1" key="1">
    <citation type="submission" date="2022-07" db="EMBL/GenBank/DDBJ databases">
        <title>Enhanced cultured diversity of the mouse gut microbiota enables custom-made synthetic communities.</title>
        <authorList>
            <person name="Afrizal A."/>
        </authorList>
    </citation>
    <scope>NUCLEOTIDE SEQUENCE</scope>
    <source>
        <strain evidence="1">DSM 28593</strain>
    </source>
</reference>
<organism evidence="1 2">
    <name type="scientific">Irregularibacter muris</name>
    <dbReference type="NCBI Taxonomy" id="1796619"/>
    <lineage>
        <taxon>Bacteria</taxon>
        <taxon>Bacillati</taxon>
        <taxon>Bacillota</taxon>
        <taxon>Clostridia</taxon>
        <taxon>Eubacteriales</taxon>
        <taxon>Eubacteriaceae</taxon>
        <taxon>Irregularibacter</taxon>
    </lineage>
</organism>
<name>A0AAE3HCF6_9FIRM</name>
<dbReference type="EMBL" id="JANKAS010000001">
    <property type="protein sequence ID" value="MCR1897475.1"/>
    <property type="molecule type" value="Genomic_DNA"/>
</dbReference>
<sequence length="156" mass="17722">MSFELELLNSNLIQKQAINEILKMNEKSAKYGLTLTEQQAIALVKTRSDSLKNAGRIEFNGGIIDKLILAFCDSPYITQENYEDSLHELVDIFYSFKNETIDRISDNDLIAFMQKSFNGTCCGSLELLSARELPTLARKLNCIHVTDLSEEIDDEY</sequence>
<dbReference type="AlphaFoldDB" id="A0AAE3HCF6"/>
<comment type="caution">
    <text evidence="1">The sequence shown here is derived from an EMBL/GenBank/DDBJ whole genome shotgun (WGS) entry which is preliminary data.</text>
</comment>
<dbReference type="RefSeq" id="WP_257528880.1">
    <property type="nucleotide sequence ID" value="NZ_JANKAS010000001.1"/>
</dbReference>
<keyword evidence="2" id="KW-1185">Reference proteome</keyword>
<evidence type="ECO:0000313" key="2">
    <source>
        <dbReference type="Proteomes" id="UP001205748"/>
    </source>
</evidence>
<evidence type="ECO:0000313" key="1">
    <source>
        <dbReference type="EMBL" id="MCR1897475.1"/>
    </source>
</evidence>
<gene>
    <name evidence="1" type="ORF">NSA47_00530</name>
</gene>
<accession>A0AAE3HCF6</accession>
<dbReference type="InterPro" id="IPR046286">
    <property type="entry name" value="DUF6323"/>
</dbReference>
<dbReference type="Pfam" id="PF19848">
    <property type="entry name" value="DUF6323"/>
    <property type="match status" value="1"/>
</dbReference>
<dbReference type="Proteomes" id="UP001205748">
    <property type="component" value="Unassembled WGS sequence"/>
</dbReference>
<proteinExistence type="predicted"/>